<evidence type="ECO:0000259" key="10">
    <source>
        <dbReference type="SMART" id="SM00359"/>
    </source>
</evidence>
<feature type="domain" description="Dyskerin-like" evidence="11">
    <location>
        <begin position="4"/>
        <end position="36"/>
    </location>
</feature>
<dbReference type="InterPro" id="IPR027359">
    <property type="entry name" value="Volt_channel_dom_sf"/>
</dbReference>
<dbReference type="EMBL" id="CAMXCT020002821">
    <property type="protein sequence ID" value="CAL1154046.1"/>
    <property type="molecule type" value="Genomic_DNA"/>
</dbReference>
<evidence type="ECO:0000256" key="3">
    <source>
        <dbReference type="ARBA" id="ARBA00022692"/>
    </source>
</evidence>
<keyword evidence="3 9" id="KW-0812">Transmembrane</keyword>
<dbReference type="Gene3D" id="3.30.2350.10">
    <property type="entry name" value="Pseudouridine synthase"/>
    <property type="match status" value="1"/>
</dbReference>
<dbReference type="Pfam" id="PF01472">
    <property type="entry name" value="PUA"/>
    <property type="match status" value="1"/>
</dbReference>
<organism evidence="12">
    <name type="scientific">Cladocopium goreaui</name>
    <dbReference type="NCBI Taxonomy" id="2562237"/>
    <lineage>
        <taxon>Eukaryota</taxon>
        <taxon>Sar</taxon>
        <taxon>Alveolata</taxon>
        <taxon>Dinophyceae</taxon>
        <taxon>Suessiales</taxon>
        <taxon>Symbiodiniaceae</taxon>
        <taxon>Cladocopium</taxon>
    </lineage>
</organism>
<dbReference type="Pfam" id="PF00520">
    <property type="entry name" value="Ion_trans"/>
    <property type="match status" value="1"/>
</dbReference>
<dbReference type="EMBL" id="CAMXCT030002821">
    <property type="protein sequence ID" value="CAL4787983.1"/>
    <property type="molecule type" value="Genomic_DNA"/>
</dbReference>
<dbReference type="Pfam" id="PF08068">
    <property type="entry name" value="DKCLD"/>
    <property type="match status" value="1"/>
</dbReference>
<dbReference type="GO" id="GO:0009982">
    <property type="term" value="F:pseudouridine synthase activity"/>
    <property type="evidence" value="ECO:0007669"/>
    <property type="project" value="InterPro"/>
</dbReference>
<dbReference type="InterPro" id="IPR032819">
    <property type="entry name" value="TruB_C"/>
</dbReference>
<evidence type="ECO:0000256" key="9">
    <source>
        <dbReference type="SAM" id="Phobius"/>
    </source>
</evidence>
<dbReference type="InterPro" id="IPR036974">
    <property type="entry name" value="PUA_sf"/>
</dbReference>
<evidence type="ECO:0000256" key="2">
    <source>
        <dbReference type="ARBA" id="ARBA00008999"/>
    </source>
</evidence>
<evidence type="ECO:0000256" key="7">
    <source>
        <dbReference type="SAM" id="Coils"/>
    </source>
</evidence>
<reference evidence="13" key="2">
    <citation type="submission" date="2024-04" db="EMBL/GenBank/DDBJ databases">
        <authorList>
            <person name="Chen Y."/>
            <person name="Shah S."/>
            <person name="Dougan E. K."/>
            <person name="Thang M."/>
            <person name="Chan C."/>
        </authorList>
    </citation>
    <scope>NUCLEOTIDE SEQUENCE [LARGE SCALE GENOMIC DNA]</scope>
</reference>
<name>A0A9P1G5T5_9DINO</name>
<dbReference type="PROSITE" id="PS50890">
    <property type="entry name" value="PUA"/>
    <property type="match status" value="1"/>
</dbReference>
<dbReference type="GO" id="GO:0003723">
    <property type="term" value="F:RNA binding"/>
    <property type="evidence" value="ECO:0007669"/>
    <property type="project" value="InterPro"/>
</dbReference>
<dbReference type="Proteomes" id="UP001152797">
    <property type="component" value="Unassembled WGS sequence"/>
</dbReference>
<keyword evidence="14" id="KW-0687">Ribonucleoprotein</keyword>
<dbReference type="GO" id="GO:0005216">
    <property type="term" value="F:monoatomic ion channel activity"/>
    <property type="evidence" value="ECO:0007669"/>
    <property type="project" value="InterPro"/>
</dbReference>
<keyword evidence="7" id="KW-0175">Coiled coil</keyword>
<dbReference type="OrthoDB" id="10250002at2759"/>
<evidence type="ECO:0000313" key="13">
    <source>
        <dbReference type="EMBL" id="CAL1154046.1"/>
    </source>
</evidence>
<dbReference type="SMART" id="SM00359">
    <property type="entry name" value="PUA"/>
    <property type="match status" value="1"/>
</dbReference>
<dbReference type="InterPro" id="IPR002478">
    <property type="entry name" value="PUA"/>
</dbReference>
<feature type="coiled-coil region" evidence="7">
    <location>
        <begin position="357"/>
        <end position="389"/>
    </location>
</feature>
<dbReference type="GO" id="GO:1990481">
    <property type="term" value="P:mRNA pseudouridine synthesis"/>
    <property type="evidence" value="ECO:0007669"/>
    <property type="project" value="TreeGrafter"/>
</dbReference>
<evidence type="ECO:0000313" key="14">
    <source>
        <dbReference type="EMBL" id="CAL4787983.1"/>
    </source>
</evidence>
<dbReference type="InterPro" id="IPR002501">
    <property type="entry name" value="PsdUridine_synth_N"/>
</dbReference>
<evidence type="ECO:0000256" key="8">
    <source>
        <dbReference type="SAM" id="MobiDB-lite"/>
    </source>
</evidence>
<dbReference type="AlphaFoldDB" id="A0A9P1G5T5"/>
<dbReference type="NCBIfam" id="TIGR00425">
    <property type="entry name" value="CBF5"/>
    <property type="match status" value="1"/>
</dbReference>
<dbReference type="NCBIfam" id="TIGR00451">
    <property type="entry name" value="unchar_dom_2"/>
    <property type="match status" value="1"/>
</dbReference>
<dbReference type="PANTHER" id="PTHR23127:SF0">
    <property type="entry name" value="H_ACA RIBONUCLEOPROTEIN COMPLEX SUBUNIT DKC1"/>
    <property type="match status" value="1"/>
</dbReference>
<evidence type="ECO:0000313" key="15">
    <source>
        <dbReference type="Proteomes" id="UP001152797"/>
    </source>
</evidence>
<dbReference type="Pfam" id="PF01509">
    <property type="entry name" value="TruB_N"/>
    <property type="match status" value="1"/>
</dbReference>
<dbReference type="FunFam" id="3.30.2350.10:FF:000001">
    <property type="entry name" value="H/ACA ribonucleoprotein complex subunit CBF5"/>
    <property type="match status" value="1"/>
</dbReference>
<dbReference type="SUPFAM" id="SSF88697">
    <property type="entry name" value="PUA domain-like"/>
    <property type="match status" value="1"/>
</dbReference>
<feature type="domain" description="PUA" evidence="10">
    <location>
        <begin position="227"/>
        <end position="301"/>
    </location>
</feature>
<keyword evidence="4 9" id="KW-1133">Transmembrane helix</keyword>
<dbReference type="SMART" id="SM01136">
    <property type="entry name" value="DKCLD"/>
    <property type="match status" value="1"/>
</dbReference>
<feature type="transmembrane region" description="Helical" evidence="9">
    <location>
        <begin position="834"/>
        <end position="856"/>
    </location>
</feature>
<keyword evidence="6" id="KW-0413">Isomerase</keyword>
<dbReference type="CDD" id="cd02572">
    <property type="entry name" value="PseudoU_synth_hDyskerin"/>
    <property type="match status" value="1"/>
</dbReference>
<dbReference type="InterPro" id="IPR015947">
    <property type="entry name" value="PUA-like_sf"/>
</dbReference>
<dbReference type="NCBIfam" id="NF003280">
    <property type="entry name" value="PRK04270.1"/>
    <property type="match status" value="1"/>
</dbReference>
<dbReference type="EMBL" id="CAMXCT010002821">
    <property type="protein sequence ID" value="CAI4000671.1"/>
    <property type="molecule type" value="Genomic_DNA"/>
</dbReference>
<evidence type="ECO:0000256" key="4">
    <source>
        <dbReference type="ARBA" id="ARBA00022989"/>
    </source>
</evidence>
<dbReference type="InterPro" id="IPR005821">
    <property type="entry name" value="Ion_trans_dom"/>
</dbReference>
<dbReference type="CDD" id="cd21148">
    <property type="entry name" value="PUA_Cbf5"/>
    <property type="match status" value="1"/>
</dbReference>
<feature type="compositionally biased region" description="Polar residues" evidence="8">
    <location>
        <begin position="606"/>
        <end position="631"/>
    </location>
</feature>
<dbReference type="GO" id="GO:0031429">
    <property type="term" value="C:box H/ACA snoRNP complex"/>
    <property type="evidence" value="ECO:0007669"/>
    <property type="project" value="TreeGrafter"/>
</dbReference>
<dbReference type="InterPro" id="IPR004802">
    <property type="entry name" value="tRNA_PsdUridine_synth_B_fam"/>
</dbReference>
<evidence type="ECO:0000256" key="6">
    <source>
        <dbReference type="ARBA" id="ARBA00023235"/>
    </source>
</evidence>
<reference evidence="12" key="1">
    <citation type="submission" date="2022-10" db="EMBL/GenBank/DDBJ databases">
        <authorList>
            <person name="Chen Y."/>
            <person name="Dougan E. K."/>
            <person name="Chan C."/>
            <person name="Rhodes N."/>
            <person name="Thang M."/>
        </authorList>
    </citation>
    <scope>NUCLEOTIDE SEQUENCE</scope>
</reference>
<protein>
    <submittedName>
        <fullName evidence="14">H/ACA ribonucleoprotein complex subunit cbf5 (Centromere-binding factor 5) (H/ACA snoRNP protein cbf5) (Small nucleolar RNP protein cbf5)</fullName>
    </submittedName>
</protein>
<dbReference type="SUPFAM" id="SSF81324">
    <property type="entry name" value="Voltage-gated potassium channels"/>
    <property type="match status" value="1"/>
</dbReference>
<keyword evidence="15" id="KW-1185">Reference proteome</keyword>
<dbReference type="Gene3D" id="1.20.120.350">
    <property type="entry name" value="Voltage-gated potassium channels. Chain C"/>
    <property type="match status" value="1"/>
</dbReference>
<feature type="transmembrane region" description="Helical" evidence="9">
    <location>
        <begin position="684"/>
        <end position="706"/>
    </location>
</feature>
<dbReference type="PANTHER" id="PTHR23127">
    <property type="entry name" value="CENTROMERE/MICROTUBULE BINDING PROTEIN CBF5"/>
    <property type="match status" value="1"/>
</dbReference>
<keyword evidence="5 9" id="KW-0472">Membrane</keyword>
<dbReference type="GO" id="GO:0031118">
    <property type="term" value="P:rRNA pseudouridine synthesis"/>
    <property type="evidence" value="ECO:0007669"/>
    <property type="project" value="TreeGrafter"/>
</dbReference>
<dbReference type="InterPro" id="IPR020103">
    <property type="entry name" value="PsdUridine_synth_cat_dom_sf"/>
</dbReference>
<dbReference type="Pfam" id="PF16198">
    <property type="entry name" value="TruB_C_2"/>
    <property type="match status" value="1"/>
</dbReference>
<dbReference type="Gene3D" id="2.30.130.10">
    <property type="entry name" value="PUA domain"/>
    <property type="match status" value="1"/>
</dbReference>
<feature type="transmembrane region" description="Helical" evidence="9">
    <location>
        <begin position="754"/>
        <end position="772"/>
    </location>
</feature>
<comment type="caution">
    <text evidence="12">The sequence shown here is derived from an EMBL/GenBank/DDBJ whole genome shotgun (WGS) entry which is preliminary data.</text>
</comment>
<dbReference type="SUPFAM" id="SSF55120">
    <property type="entry name" value="Pseudouridine synthase"/>
    <property type="match status" value="1"/>
</dbReference>
<evidence type="ECO:0000256" key="5">
    <source>
        <dbReference type="ARBA" id="ARBA00023136"/>
    </source>
</evidence>
<evidence type="ECO:0000259" key="11">
    <source>
        <dbReference type="SMART" id="SM01136"/>
    </source>
</evidence>
<feature type="region of interest" description="Disordered" evidence="8">
    <location>
        <begin position="595"/>
        <end position="643"/>
    </location>
</feature>
<comment type="similarity">
    <text evidence="2">Belongs to the pseudouridine synthase TruB family.</text>
</comment>
<dbReference type="GO" id="GO:0016020">
    <property type="term" value="C:membrane"/>
    <property type="evidence" value="ECO:0007669"/>
    <property type="project" value="UniProtKB-SubCell"/>
</dbReference>
<comment type="subcellular location">
    <subcellularLocation>
        <location evidence="1">Membrane</location>
        <topology evidence="1">Multi-pass membrane protein</topology>
    </subcellularLocation>
</comment>
<evidence type="ECO:0000256" key="1">
    <source>
        <dbReference type="ARBA" id="ARBA00004141"/>
    </source>
</evidence>
<feature type="transmembrane region" description="Helical" evidence="9">
    <location>
        <begin position="718"/>
        <end position="742"/>
    </location>
</feature>
<sequence>MAIMARHGPSWSHEAYLLYGILNLDKPVNPSSHEVVSWIKRIMNCEKTGHSGTLDPKVSGCLLVCLNRATRLVKAQQSAGKEYIAVVRFHSDPGSASKVQKALDMLTGACFQRPPVISAVKRQLRVRTIYEAKLIEYSSKRQMAVLWTSCEAGTYIRTLCVHLGFMLGVGAHMQELRRNRSGVLDEHKYMSTMHDVLDSMYMYNNMRDEKYLRRVVMPLELILTNYPRIVVKDSAVNAICYGAQLMIPGILRFEQDIEVGSEIVMMTTKGEAIATGIAQMTTAVIASVDHGTAAVIKRVIMERDTYNMRWGYGPRSSDKKKLILAGKLTEKGKPNENTPKAWLLGQGRWSYLPKLTCEEAQAEMDEALKAVAKTKKKKVIEEVEEAEEVQPVKKKKRKVGADHDDLGGVDEKTAYSAVKVMSLEKEIRFGAPKGARKVLESSLPAFDVKLGRPRPRVVTETARDLQSLSLLAAFRPGAWYFGDPNRSLKKAIPLNQMSGSPGDGGDLGDPDGGHLGKATFGAREVTWESHGIQSGVDIDIAIMLRDETRKVQKSMYELFAKQSDVLAELQKQISSIAHQQVTAAHLSTQILPPDPSSAIDLLDQSPDGTRSQISADASRGLKSQDSLTVLGQGNEEEDTLEIKSPGVAMPALKPRLNSCASEAQKHHSQNFIFGAAFKVARSHIFSTFIMLVIAFNLLMMGIEVDATSALKPGEPTPAFFLVCNIAIVVIFIFELTIKFLAYGPRGVLLGPEKWWNLFDIIIVITSIIETILDMVTQASFSNGLDSSHLRVMRVVRLARALRGIRVMKLIRSIGALRSIVLAIVSTLWSLVWTLVLLVILFYVFGVILASPGELLAAPDRWCDSWSPYQPYQPYQPHAEAIGVGWLQHNSS</sequence>
<proteinExistence type="inferred from homology"/>
<dbReference type="GO" id="GO:0000495">
    <property type="term" value="P:box H/ACA sno(s)RNA 3'-end processing"/>
    <property type="evidence" value="ECO:0007669"/>
    <property type="project" value="TreeGrafter"/>
</dbReference>
<accession>A0A9P1G5T5</accession>
<gene>
    <name evidence="12" type="ORF">C1SCF055_LOCUS26776</name>
</gene>
<dbReference type="InterPro" id="IPR012960">
    <property type="entry name" value="Dyskerin-like"/>
</dbReference>
<dbReference type="GO" id="GO:0031120">
    <property type="term" value="P:snRNA pseudouridine synthesis"/>
    <property type="evidence" value="ECO:0007669"/>
    <property type="project" value="TreeGrafter"/>
</dbReference>
<dbReference type="InterPro" id="IPR004521">
    <property type="entry name" value="Uncharacterised_CHP00451"/>
</dbReference>
<evidence type="ECO:0000313" key="12">
    <source>
        <dbReference type="EMBL" id="CAI4000671.1"/>
    </source>
</evidence>